<name>A0A365XR85_9BACT</name>
<evidence type="ECO:0000256" key="1">
    <source>
        <dbReference type="SAM" id="SignalP"/>
    </source>
</evidence>
<dbReference type="PROSITE" id="PS00430">
    <property type="entry name" value="TONB_DEPENDENT_REC_1"/>
    <property type="match status" value="1"/>
</dbReference>
<accession>A0A365XR85</accession>
<evidence type="ECO:0008006" key="4">
    <source>
        <dbReference type="Google" id="ProtNLM"/>
    </source>
</evidence>
<evidence type="ECO:0000313" key="3">
    <source>
        <dbReference type="Proteomes" id="UP000253410"/>
    </source>
</evidence>
<feature type="chain" id="PRO_5016561961" description="Phosphate ABC transporter substrate-binding protein" evidence="1">
    <location>
        <begin position="24"/>
        <end position="293"/>
    </location>
</feature>
<sequence length="293" mass="32897">MKTHAHFLLAALLVITHANTAKAATNQDTITVTGTRFTFPLVQDWIDDFQQTHPGTVFRLVSPRDPAAAQAVIHFTAQRIPQHKEQYQYVAVARYALLPVTNIHSAHAGKSLTVEHLKELYFKREQKNTASEQVVVYNRLEKSCAPVTFAAFYGAAFEDIKGKQVPGDDQQLLKAVQEDPAAVSFNNPGFIYDLRNRKPVHNIAVIPLDLNNNGRLEQEENFYTDLDVLINRLETAPPPGIPIEEVVLSYDRSLEKTQPVIAAWVQYIQREGQTQLHHFGFLTAHPVNAVATK</sequence>
<organism evidence="2 3">
    <name type="scientific">Chitinophaga flava</name>
    <dbReference type="NCBI Taxonomy" id="2259036"/>
    <lineage>
        <taxon>Bacteria</taxon>
        <taxon>Pseudomonadati</taxon>
        <taxon>Bacteroidota</taxon>
        <taxon>Chitinophagia</taxon>
        <taxon>Chitinophagales</taxon>
        <taxon>Chitinophagaceae</taxon>
        <taxon>Chitinophaga</taxon>
    </lineage>
</organism>
<protein>
    <recommendedName>
        <fullName evidence="4">Phosphate ABC transporter substrate-binding protein</fullName>
    </recommendedName>
</protein>
<comment type="caution">
    <text evidence="2">The sequence shown here is derived from an EMBL/GenBank/DDBJ whole genome shotgun (WGS) entry which is preliminary data.</text>
</comment>
<keyword evidence="3" id="KW-1185">Reference proteome</keyword>
<dbReference type="Gene3D" id="3.40.190.10">
    <property type="entry name" value="Periplasmic binding protein-like II"/>
    <property type="match status" value="2"/>
</dbReference>
<dbReference type="RefSeq" id="WP_113616996.1">
    <property type="nucleotide sequence ID" value="NZ_QFFJ01000002.1"/>
</dbReference>
<dbReference type="AlphaFoldDB" id="A0A365XR85"/>
<evidence type="ECO:0000313" key="2">
    <source>
        <dbReference type="EMBL" id="RBL88244.1"/>
    </source>
</evidence>
<feature type="signal peptide" evidence="1">
    <location>
        <begin position="1"/>
        <end position="23"/>
    </location>
</feature>
<keyword evidence="1" id="KW-0732">Signal</keyword>
<dbReference type="EMBL" id="QFFJ01000002">
    <property type="protein sequence ID" value="RBL88244.1"/>
    <property type="molecule type" value="Genomic_DNA"/>
</dbReference>
<reference evidence="2 3" key="1">
    <citation type="submission" date="2018-05" db="EMBL/GenBank/DDBJ databases">
        <title>Chitinophaga sp. K3CV102501T nov., isolated from isolated from a monsoon evergreen broad-leaved forest soil.</title>
        <authorList>
            <person name="Lv Y."/>
        </authorList>
    </citation>
    <scope>NUCLEOTIDE SEQUENCE [LARGE SCALE GENOMIC DNA]</scope>
    <source>
        <strain evidence="2 3">GDMCC 1.1325</strain>
    </source>
</reference>
<dbReference type="InterPro" id="IPR010916">
    <property type="entry name" value="TonB_box_CS"/>
</dbReference>
<dbReference type="Proteomes" id="UP000253410">
    <property type="component" value="Unassembled WGS sequence"/>
</dbReference>
<gene>
    <name evidence="2" type="ORF">DF182_16730</name>
</gene>
<proteinExistence type="predicted"/>
<dbReference type="SUPFAM" id="SSF53850">
    <property type="entry name" value="Periplasmic binding protein-like II"/>
    <property type="match status" value="1"/>
</dbReference>
<dbReference type="OrthoDB" id="1082996at2"/>